<organism evidence="1 2">
    <name type="scientific">Roseateles agri</name>
    <dbReference type="NCBI Taxonomy" id="3098619"/>
    <lineage>
        <taxon>Bacteria</taxon>
        <taxon>Pseudomonadati</taxon>
        <taxon>Pseudomonadota</taxon>
        <taxon>Betaproteobacteria</taxon>
        <taxon>Burkholderiales</taxon>
        <taxon>Sphaerotilaceae</taxon>
        <taxon>Roseateles</taxon>
    </lineage>
</organism>
<comment type="caution">
    <text evidence="1">The sequence shown here is derived from an EMBL/GenBank/DDBJ whole genome shotgun (WGS) entry which is preliminary data.</text>
</comment>
<keyword evidence="2" id="KW-1185">Reference proteome</keyword>
<name>A0ABU5DT27_9BURK</name>
<dbReference type="RefSeq" id="WP_320427025.1">
    <property type="nucleotide sequence ID" value="NZ_JAXCLA010000013.1"/>
</dbReference>
<proteinExistence type="predicted"/>
<evidence type="ECO:0000313" key="1">
    <source>
        <dbReference type="EMBL" id="MDY0749058.1"/>
    </source>
</evidence>
<evidence type="ECO:0000313" key="2">
    <source>
        <dbReference type="Proteomes" id="UP001285263"/>
    </source>
</evidence>
<gene>
    <name evidence="1" type="ORF">SNE35_31465</name>
</gene>
<dbReference type="EMBL" id="JAXCLA010000013">
    <property type="protein sequence ID" value="MDY0749058.1"/>
    <property type="molecule type" value="Genomic_DNA"/>
</dbReference>
<accession>A0ABU5DT27</accession>
<protein>
    <submittedName>
        <fullName evidence="1">Uncharacterized protein</fullName>
    </submittedName>
</protein>
<sequence>MERIIMHDTSSVADQLFFELFFPTLRAAGRSLSFPCDAKGCVALDSLSEPARNNYFLARTLMGWAYGAPRVMSCVLSPTNRQCKPL</sequence>
<reference evidence="1 2" key="1">
    <citation type="submission" date="2023-11" db="EMBL/GenBank/DDBJ databases">
        <title>Paucibacter sp. nov., isolated from fresh soil in Korea.</title>
        <authorList>
            <person name="Le N.T.T."/>
        </authorList>
    </citation>
    <scope>NUCLEOTIDE SEQUENCE [LARGE SCALE GENOMIC DNA]</scope>
    <source>
        <strain evidence="1 2">R3-3</strain>
    </source>
</reference>
<dbReference type="Proteomes" id="UP001285263">
    <property type="component" value="Unassembled WGS sequence"/>
</dbReference>